<feature type="domain" description="O-antigen ligase-related" evidence="6">
    <location>
        <begin position="204"/>
        <end position="363"/>
    </location>
</feature>
<dbReference type="AlphaFoldDB" id="A0A1S1HMF9"/>
<feature type="transmembrane region" description="Helical" evidence="5">
    <location>
        <begin position="83"/>
        <end position="102"/>
    </location>
</feature>
<keyword evidence="4 5" id="KW-0472">Membrane</keyword>
<feature type="transmembrane region" description="Helical" evidence="5">
    <location>
        <begin position="45"/>
        <end position="63"/>
    </location>
</feature>
<gene>
    <name evidence="7" type="ORF">A3Q29_10730</name>
</gene>
<dbReference type="InterPro" id="IPR007016">
    <property type="entry name" value="O-antigen_ligase-rel_domated"/>
</dbReference>
<sequence>MVSKKKSLTIKIGKFVDIKKNIISQIPFLLVSLVILGMFTNDTQGVLNVSAVLLFIITIGIAIKEKTNIKSDIVNLIKSRKVFFLFSGWCLLCIALFTYSSFTIEAFKEFFNDWRYVIIISLFLFVFKNDSSKNIKIISYALIATLAFTIFITPILKQFKDSSLPLFIQLRYGFAHYMTLLFPFTFSAVFIFKNVLMKLAMFLLSILAFVFLLYTGSRGGVLALFVESVLILFIFSNTIKSFILSIAIFAISCLVITTVAYNEIPQVKRKIDQTLYSKNITSSRDKIIATRLPIFMNNKEIFIFGAGYGSVSYNQYLNDNKAERFSGGGGFSKRKNEYVHNNDDPFFLNIIYNVGLGGLVLFCIAFFINQKDLYRSIRMQKSILNVGIFISSIGYFLVYCLFEFIFLDIFFLYNVLVALLINKKLSK</sequence>
<evidence type="ECO:0000313" key="7">
    <source>
        <dbReference type="EMBL" id="OHT22586.1"/>
    </source>
</evidence>
<proteinExistence type="predicted"/>
<name>A0A1S1HMF9_PROST</name>
<feature type="transmembrane region" description="Helical" evidence="5">
    <location>
        <begin position="175"/>
        <end position="192"/>
    </location>
</feature>
<dbReference type="GO" id="GO:0016020">
    <property type="term" value="C:membrane"/>
    <property type="evidence" value="ECO:0007669"/>
    <property type="project" value="UniProtKB-SubCell"/>
</dbReference>
<dbReference type="Proteomes" id="UP000179588">
    <property type="component" value="Unassembled WGS sequence"/>
</dbReference>
<evidence type="ECO:0000259" key="6">
    <source>
        <dbReference type="Pfam" id="PF04932"/>
    </source>
</evidence>
<dbReference type="EMBL" id="LVIE01000223">
    <property type="protein sequence ID" value="OHT22586.1"/>
    <property type="molecule type" value="Genomic_DNA"/>
</dbReference>
<organism evidence="7 8">
    <name type="scientific">Providencia stuartii</name>
    <dbReference type="NCBI Taxonomy" id="588"/>
    <lineage>
        <taxon>Bacteria</taxon>
        <taxon>Pseudomonadati</taxon>
        <taxon>Pseudomonadota</taxon>
        <taxon>Gammaproteobacteria</taxon>
        <taxon>Enterobacterales</taxon>
        <taxon>Morganellaceae</taxon>
        <taxon>Providencia</taxon>
    </lineage>
</organism>
<feature type="transmembrane region" description="Helical" evidence="5">
    <location>
        <begin position="21"/>
        <end position="39"/>
    </location>
</feature>
<feature type="transmembrane region" description="Helical" evidence="5">
    <location>
        <begin position="404"/>
        <end position="421"/>
    </location>
</feature>
<evidence type="ECO:0000256" key="2">
    <source>
        <dbReference type="ARBA" id="ARBA00022692"/>
    </source>
</evidence>
<comment type="subcellular location">
    <subcellularLocation>
        <location evidence="1">Membrane</location>
        <topology evidence="1">Multi-pass membrane protein</topology>
    </subcellularLocation>
</comment>
<reference evidence="7 8" key="1">
    <citation type="submission" date="2016-03" db="EMBL/GenBank/DDBJ databases">
        <title>Genome sequence of Providencia stuartii strain, isolated from the salivary glands of larval Lucilia sericata.</title>
        <authorList>
            <person name="Yuan Y."/>
            <person name="Zhang Y."/>
            <person name="Fu S."/>
            <person name="Crippen T.L."/>
            <person name="Visi D."/>
            <person name="Benbow M.E."/>
            <person name="Allen M."/>
            <person name="Tomberlin J.K."/>
            <person name="Sze S.-H."/>
            <person name="Tarone A.M."/>
        </authorList>
    </citation>
    <scope>NUCLEOTIDE SEQUENCE [LARGE SCALE GENOMIC DNA]</scope>
    <source>
        <strain evidence="7 8">Crippen</strain>
    </source>
</reference>
<feature type="transmembrane region" description="Helical" evidence="5">
    <location>
        <begin position="220"/>
        <end position="235"/>
    </location>
</feature>
<feature type="transmembrane region" description="Helical" evidence="5">
    <location>
        <begin position="382"/>
        <end position="398"/>
    </location>
</feature>
<protein>
    <recommendedName>
        <fullName evidence="6">O-antigen ligase-related domain-containing protein</fullName>
    </recommendedName>
</protein>
<feature type="transmembrane region" description="Helical" evidence="5">
    <location>
        <begin position="242"/>
        <end position="261"/>
    </location>
</feature>
<dbReference type="InterPro" id="IPR051533">
    <property type="entry name" value="WaaL-like"/>
</dbReference>
<feature type="transmembrane region" description="Helical" evidence="5">
    <location>
        <begin position="199"/>
        <end position="214"/>
    </location>
</feature>
<feature type="transmembrane region" description="Helical" evidence="5">
    <location>
        <begin position="350"/>
        <end position="370"/>
    </location>
</feature>
<evidence type="ECO:0000256" key="3">
    <source>
        <dbReference type="ARBA" id="ARBA00022989"/>
    </source>
</evidence>
<evidence type="ECO:0000256" key="1">
    <source>
        <dbReference type="ARBA" id="ARBA00004141"/>
    </source>
</evidence>
<keyword evidence="8" id="KW-1185">Reference proteome</keyword>
<evidence type="ECO:0000256" key="5">
    <source>
        <dbReference type="SAM" id="Phobius"/>
    </source>
</evidence>
<dbReference type="PANTHER" id="PTHR37422">
    <property type="entry name" value="TEICHURONIC ACID BIOSYNTHESIS PROTEIN TUAE"/>
    <property type="match status" value="1"/>
</dbReference>
<feature type="transmembrane region" description="Helical" evidence="5">
    <location>
        <begin position="137"/>
        <end position="155"/>
    </location>
</feature>
<comment type="caution">
    <text evidence="7">The sequence shown here is derived from an EMBL/GenBank/DDBJ whole genome shotgun (WGS) entry which is preliminary data.</text>
</comment>
<feature type="transmembrane region" description="Helical" evidence="5">
    <location>
        <begin position="114"/>
        <end position="130"/>
    </location>
</feature>
<evidence type="ECO:0000313" key="8">
    <source>
        <dbReference type="Proteomes" id="UP000179588"/>
    </source>
</evidence>
<dbReference type="PANTHER" id="PTHR37422:SF13">
    <property type="entry name" value="LIPOPOLYSACCHARIDE BIOSYNTHESIS PROTEIN PA4999-RELATED"/>
    <property type="match status" value="1"/>
</dbReference>
<dbReference type="OrthoDB" id="6466699at2"/>
<accession>A0A1S1HMF9</accession>
<evidence type="ECO:0000256" key="4">
    <source>
        <dbReference type="ARBA" id="ARBA00023136"/>
    </source>
</evidence>
<keyword evidence="2 5" id="KW-0812">Transmembrane</keyword>
<dbReference type="Pfam" id="PF04932">
    <property type="entry name" value="Wzy_C"/>
    <property type="match status" value="1"/>
</dbReference>
<keyword evidence="3 5" id="KW-1133">Transmembrane helix</keyword>